<dbReference type="InterPro" id="IPR013785">
    <property type="entry name" value="Aldolase_TIM"/>
</dbReference>
<evidence type="ECO:0000259" key="2">
    <source>
        <dbReference type="PROSITE" id="PS50991"/>
    </source>
</evidence>
<dbReference type="GO" id="GO:0003852">
    <property type="term" value="F:2-isopropylmalate synthase activity"/>
    <property type="evidence" value="ECO:0007669"/>
    <property type="project" value="TreeGrafter"/>
</dbReference>
<dbReference type="Gene3D" id="3.20.20.70">
    <property type="entry name" value="Aldolase class I"/>
    <property type="match status" value="1"/>
</dbReference>
<protein>
    <recommendedName>
        <fullName evidence="2">Pyruvate carboxyltransferase domain-containing protein</fullName>
    </recommendedName>
</protein>
<dbReference type="GO" id="GO:0009098">
    <property type="term" value="P:L-leucine biosynthetic process"/>
    <property type="evidence" value="ECO:0007669"/>
    <property type="project" value="TreeGrafter"/>
</dbReference>
<dbReference type="InterPro" id="IPR050073">
    <property type="entry name" value="2-IPM_HCS-like"/>
</dbReference>
<dbReference type="PROSITE" id="PS00815">
    <property type="entry name" value="AIPM_HOMOCIT_SYNTH_1"/>
    <property type="match status" value="1"/>
</dbReference>
<gene>
    <name evidence="3" type="ORF">METZ01_LOCUS281425</name>
</gene>
<dbReference type="InterPro" id="IPR000891">
    <property type="entry name" value="PYR_CT"/>
</dbReference>
<evidence type="ECO:0000256" key="1">
    <source>
        <dbReference type="ARBA" id="ARBA00022679"/>
    </source>
</evidence>
<dbReference type="PANTHER" id="PTHR10277">
    <property type="entry name" value="HOMOCITRATE SYNTHASE-RELATED"/>
    <property type="match status" value="1"/>
</dbReference>
<dbReference type="PROSITE" id="PS50991">
    <property type="entry name" value="PYR_CT"/>
    <property type="match status" value="1"/>
</dbReference>
<dbReference type="SUPFAM" id="SSF51569">
    <property type="entry name" value="Aldolase"/>
    <property type="match status" value="1"/>
</dbReference>
<feature type="domain" description="Pyruvate carboxyltransferase" evidence="2">
    <location>
        <begin position="5"/>
        <end position="105"/>
    </location>
</feature>
<name>A0A382L110_9ZZZZ</name>
<accession>A0A382L110</accession>
<reference evidence="3" key="1">
    <citation type="submission" date="2018-05" db="EMBL/GenBank/DDBJ databases">
        <authorList>
            <person name="Lanie J.A."/>
            <person name="Ng W.-L."/>
            <person name="Kazmierczak K.M."/>
            <person name="Andrzejewski T.M."/>
            <person name="Davidsen T.M."/>
            <person name="Wayne K.J."/>
            <person name="Tettelin H."/>
            <person name="Glass J.I."/>
            <person name="Rusch D."/>
            <person name="Podicherti R."/>
            <person name="Tsui H.-C.T."/>
            <person name="Winkler M.E."/>
        </authorList>
    </citation>
    <scope>NUCLEOTIDE SEQUENCE</scope>
</reference>
<sequence>MREHVLLMDTTLRDGEQTQGVSFAPDEKVSIARALLHSLKVDRVEVASAGVSHGEKEAVTRIHDWASQHDALDRVEVLGFTDHHRSVEWLISTGGRVLNLLTKGS</sequence>
<feature type="non-terminal residue" evidence="3">
    <location>
        <position position="105"/>
    </location>
</feature>
<dbReference type="EMBL" id="UINC01083144">
    <property type="protein sequence ID" value="SVC28571.1"/>
    <property type="molecule type" value="Genomic_DNA"/>
</dbReference>
<dbReference type="AlphaFoldDB" id="A0A382L110"/>
<dbReference type="InterPro" id="IPR002034">
    <property type="entry name" value="AIPM/Hcit_synth_CS"/>
</dbReference>
<dbReference type="PANTHER" id="PTHR10277:SF57">
    <property type="entry name" value="(R)-CITRAMALATE SYNTHASE CIMA"/>
    <property type="match status" value="1"/>
</dbReference>
<keyword evidence="1" id="KW-0808">Transferase</keyword>
<proteinExistence type="predicted"/>
<dbReference type="Pfam" id="PF00682">
    <property type="entry name" value="HMGL-like"/>
    <property type="match status" value="1"/>
</dbReference>
<evidence type="ECO:0000313" key="3">
    <source>
        <dbReference type="EMBL" id="SVC28571.1"/>
    </source>
</evidence>
<organism evidence="3">
    <name type="scientific">marine metagenome</name>
    <dbReference type="NCBI Taxonomy" id="408172"/>
    <lineage>
        <taxon>unclassified sequences</taxon>
        <taxon>metagenomes</taxon>
        <taxon>ecological metagenomes</taxon>
    </lineage>
</organism>